<evidence type="ECO:0000256" key="4">
    <source>
        <dbReference type="ARBA" id="ARBA00022531"/>
    </source>
</evidence>
<dbReference type="GO" id="GO:0015979">
    <property type="term" value="P:photosynthesis"/>
    <property type="evidence" value="ECO:0007669"/>
    <property type="project" value="UniProtKB-KW"/>
</dbReference>
<comment type="subcellular location">
    <subcellularLocation>
        <location evidence="1">Plastid</location>
        <location evidence="1">Chloroplast thylakoid membrane</location>
        <topology evidence="1">Peripheral membrane protein</topology>
        <orientation evidence="1">Lumenal side</orientation>
    </subcellularLocation>
</comment>
<proteinExistence type="inferred from homology"/>
<keyword evidence="7" id="KW-0793">Thylakoid</keyword>
<evidence type="ECO:0000256" key="8">
    <source>
        <dbReference type="ARBA" id="ARBA00023136"/>
    </source>
</evidence>
<evidence type="ECO:0000256" key="1">
    <source>
        <dbReference type="ARBA" id="ARBA00004622"/>
    </source>
</evidence>
<sequence>MAIRAYITTLISSIQAAENIEEKGSALRFTRKMVADTSGGGGGEGRRALLLSAMAAATQVNDSQTQLLQKYLKKSEDNKTKNDKERLDSYYKRNYKDYFALDEGALRQKKDLTETEKSILEWLQANK</sequence>
<name>A0AA38W838_9ASTR</name>
<evidence type="ECO:0000256" key="3">
    <source>
        <dbReference type="ARBA" id="ARBA00022528"/>
    </source>
</evidence>
<organism evidence="9 10">
    <name type="scientific">Centaurea solstitialis</name>
    <name type="common">yellow star-thistle</name>
    <dbReference type="NCBI Taxonomy" id="347529"/>
    <lineage>
        <taxon>Eukaryota</taxon>
        <taxon>Viridiplantae</taxon>
        <taxon>Streptophyta</taxon>
        <taxon>Embryophyta</taxon>
        <taxon>Tracheophyta</taxon>
        <taxon>Spermatophyta</taxon>
        <taxon>Magnoliopsida</taxon>
        <taxon>eudicotyledons</taxon>
        <taxon>Gunneridae</taxon>
        <taxon>Pentapetalae</taxon>
        <taxon>asterids</taxon>
        <taxon>campanulids</taxon>
        <taxon>Asterales</taxon>
        <taxon>Asteraceae</taxon>
        <taxon>Carduoideae</taxon>
        <taxon>Cardueae</taxon>
        <taxon>Centaureinae</taxon>
        <taxon>Centaurea</taxon>
    </lineage>
</organism>
<dbReference type="PANTHER" id="PTHR36327:SF1">
    <property type="entry name" value="OS03G0731100 PROTEIN"/>
    <property type="match status" value="1"/>
</dbReference>
<evidence type="ECO:0000256" key="6">
    <source>
        <dbReference type="ARBA" id="ARBA00022836"/>
    </source>
</evidence>
<keyword evidence="6" id="KW-0603">Photosystem I</keyword>
<evidence type="ECO:0008006" key="11">
    <source>
        <dbReference type="Google" id="ProtNLM"/>
    </source>
</evidence>
<evidence type="ECO:0000256" key="7">
    <source>
        <dbReference type="ARBA" id="ARBA00023078"/>
    </source>
</evidence>
<evidence type="ECO:0000256" key="5">
    <source>
        <dbReference type="ARBA" id="ARBA00022640"/>
    </source>
</evidence>
<gene>
    <name evidence="9" type="ORF">OSB04_027275</name>
</gene>
<dbReference type="InterPro" id="IPR008796">
    <property type="entry name" value="PSAN"/>
</dbReference>
<protein>
    <recommendedName>
        <fullName evidence="11">Photosystem I reaction center subunit N</fullName>
    </recommendedName>
</protein>
<keyword evidence="10" id="KW-1185">Reference proteome</keyword>
<dbReference type="AlphaFoldDB" id="A0AA38W838"/>
<keyword evidence="8" id="KW-0472">Membrane</keyword>
<accession>A0AA38W838</accession>
<evidence type="ECO:0000256" key="2">
    <source>
        <dbReference type="ARBA" id="ARBA00010661"/>
    </source>
</evidence>
<keyword evidence="4" id="KW-0602">Photosynthesis</keyword>
<evidence type="ECO:0000313" key="9">
    <source>
        <dbReference type="EMBL" id="KAJ9540769.1"/>
    </source>
</evidence>
<dbReference type="EMBL" id="JARYMX010000007">
    <property type="protein sequence ID" value="KAJ9540769.1"/>
    <property type="molecule type" value="Genomic_DNA"/>
</dbReference>
<comment type="caution">
    <text evidence="9">The sequence shown here is derived from an EMBL/GenBank/DDBJ whole genome shotgun (WGS) entry which is preliminary data.</text>
</comment>
<dbReference type="PANTHER" id="PTHR36327">
    <property type="entry name" value="UNNAMED PRODUCT"/>
    <property type="match status" value="1"/>
</dbReference>
<dbReference type="GO" id="GO:0009535">
    <property type="term" value="C:chloroplast thylakoid membrane"/>
    <property type="evidence" value="ECO:0007669"/>
    <property type="project" value="UniProtKB-SubCell"/>
</dbReference>
<keyword evidence="3" id="KW-0150">Chloroplast</keyword>
<reference evidence="9" key="1">
    <citation type="submission" date="2023-03" db="EMBL/GenBank/DDBJ databases">
        <title>Chromosome-scale reference genome and RAD-based genetic map of yellow starthistle (Centaurea solstitialis) reveal putative structural variation and QTLs associated with invader traits.</title>
        <authorList>
            <person name="Reatini B."/>
            <person name="Cang F.A."/>
            <person name="Jiang Q."/>
            <person name="Mckibben M.T.W."/>
            <person name="Barker M.S."/>
            <person name="Rieseberg L.H."/>
            <person name="Dlugosch K.M."/>
        </authorList>
    </citation>
    <scope>NUCLEOTIDE SEQUENCE</scope>
    <source>
        <strain evidence="9">CAN-66</strain>
        <tissue evidence="9">Leaf</tissue>
    </source>
</reference>
<keyword evidence="5" id="KW-0934">Plastid</keyword>
<dbReference type="Pfam" id="PF05479">
    <property type="entry name" value="PsaN"/>
    <property type="match status" value="1"/>
</dbReference>
<evidence type="ECO:0000313" key="10">
    <source>
        <dbReference type="Proteomes" id="UP001172457"/>
    </source>
</evidence>
<dbReference type="GO" id="GO:0009522">
    <property type="term" value="C:photosystem I"/>
    <property type="evidence" value="ECO:0007669"/>
    <property type="project" value="UniProtKB-KW"/>
</dbReference>
<comment type="similarity">
    <text evidence="2">Belongs to the psaN family.</text>
</comment>
<dbReference type="Proteomes" id="UP001172457">
    <property type="component" value="Chromosome 7"/>
</dbReference>